<keyword evidence="2" id="KW-1185">Reference proteome</keyword>
<proteinExistence type="predicted"/>
<dbReference type="RefSeq" id="WP_171716034.1">
    <property type="nucleotide sequence ID" value="NZ_WHOB01000016.1"/>
</dbReference>
<gene>
    <name evidence="1" type="ORF">GC101_02955</name>
</gene>
<evidence type="ECO:0008006" key="3">
    <source>
        <dbReference type="Google" id="ProtNLM"/>
    </source>
</evidence>
<dbReference type="EMBL" id="WHOB01000016">
    <property type="protein sequence ID" value="NOU77831.1"/>
    <property type="molecule type" value="Genomic_DNA"/>
</dbReference>
<comment type="caution">
    <text evidence="1">The sequence shown here is derived from an EMBL/GenBank/DDBJ whole genome shotgun (WGS) entry which is preliminary data.</text>
</comment>
<name>A0ABX1YAN1_9BACL</name>
<organism evidence="1 2">
    <name type="scientific">Paenibacillus phytohabitans</name>
    <dbReference type="NCBI Taxonomy" id="2654978"/>
    <lineage>
        <taxon>Bacteria</taxon>
        <taxon>Bacillati</taxon>
        <taxon>Bacillota</taxon>
        <taxon>Bacilli</taxon>
        <taxon>Bacillales</taxon>
        <taxon>Paenibacillaceae</taxon>
        <taxon>Paenibacillus</taxon>
    </lineage>
</organism>
<accession>A0ABX1YAN1</accession>
<evidence type="ECO:0000313" key="1">
    <source>
        <dbReference type="EMBL" id="NOU77831.1"/>
    </source>
</evidence>
<protein>
    <recommendedName>
        <fullName evidence="3">DUF4375 domain-containing protein</fullName>
    </recommendedName>
</protein>
<reference evidence="1 2" key="1">
    <citation type="submission" date="2019-10" db="EMBL/GenBank/DDBJ databases">
        <title>Description of Paenibacillus terricola sp. nov.</title>
        <authorList>
            <person name="Carlier A."/>
            <person name="Qi S."/>
        </authorList>
    </citation>
    <scope>NUCLEOTIDE SEQUENCE [LARGE SCALE GENOMIC DNA]</scope>
    <source>
        <strain evidence="1 2">LMG 31459</strain>
    </source>
</reference>
<evidence type="ECO:0000313" key="2">
    <source>
        <dbReference type="Proteomes" id="UP000596857"/>
    </source>
</evidence>
<dbReference type="Proteomes" id="UP000596857">
    <property type="component" value="Unassembled WGS sequence"/>
</dbReference>
<sequence length="172" mass="19712">MQPVPMERTTFYSLSDEQLGYACMEPTFMKIRAKSPAVKNEAIAQLSRGQRALCMFRILYDHSSKSAEEYYGWLSYLLDQPGYWSGVLEGLQFFEDAPLIHLLEESKELFEARNLRAGTGWDEAAITDLEADPELQEAVATLYAQYQELTPHSLRIIAGYIRANPDEFIVFR</sequence>